<dbReference type="Pfam" id="PF00531">
    <property type="entry name" value="Death"/>
    <property type="match status" value="1"/>
</dbReference>
<feature type="repeat" description="ANK" evidence="3">
    <location>
        <begin position="335"/>
        <end position="367"/>
    </location>
</feature>
<gene>
    <name evidence="6" type="ORF">EmuJ_000363900</name>
</gene>
<evidence type="ECO:0000256" key="2">
    <source>
        <dbReference type="ARBA" id="ARBA00023043"/>
    </source>
</evidence>
<name>A0A068Y2A6_ECHMU</name>
<feature type="compositionally biased region" description="Basic and acidic residues" evidence="4">
    <location>
        <begin position="564"/>
        <end position="598"/>
    </location>
</feature>
<feature type="region of interest" description="Disordered" evidence="4">
    <location>
        <begin position="505"/>
        <end position="641"/>
    </location>
</feature>
<dbReference type="PANTHER" id="PTHR23206">
    <property type="entry name" value="MASK PROTEIN"/>
    <property type="match status" value="1"/>
</dbReference>
<dbReference type="InterPro" id="IPR000488">
    <property type="entry name" value="Death_dom"/>
</dbReference>
<feature type="repeat" description="ANK" evidence="3">
    <location>
        <begin position="198"/>
        <end position="230"/>
    </location>
</feature>
<dbReference type="PROSITE" id="PS50017">
    <property type="entry name" value="DEATH_DOMAIN"/>
    <property type="match status" value="1"/>
</dbReference>
<dbReference type="AlphaFoldDB" id="A0A068Y2A6"/>
<feature type="repeat" description="ANK" evidence="3">
    <location>
        <begin position="368"/>
        <end position="400"/>
    </location>
</feature>
<dbReference type="GO" id="GO:0005737">
    <property type="term" value="C:cytoplasm"/>
    <property type="evidence" value="ECO:0007669"/>
    <property type="project" value="TreeGrafter"/>
</dbReference>
<dbReference type="Proteomes" id="UP000017246">
    <property type="component" value="Unassembled WGS sequence"/>
</dbReference>
<dbReference type="PANTHER" id="PTHR23206:SF7">
    <property type="entry name" value="PROTEIN KINASE DOMAIN-CONTAINING PROTEIN"/>
    <property type="match status" value="1"/>
</dbReference>
<dbReference type="InterPro" id="IPR002110">
    <property type="entry name" value="Ankyrin_rpt"/>
</dbReference>
<evidence type="ECO:0000313" key="6">
    <source>
        <dbReference type="EMBL" id="CDS36535.1"/>
    </source>
</evidence>
<feature type="domain" description="Death" evidence="5">
    <location>
        <begin position="763"/>
        <end position="837"/>
    </location>
</feature>
<protein>
    <submittedName>
        <fullName evidence="6">Ankyrin repeat and death domain containing protein</fullName>
    </submittedName>
</protein>
<feature type="region of interest" description="Disordered" evidence="4">
    <location>
        <begin position="1"/>
        <end position="91"/>
    </location>
</feature>
<dbReference type="PROSITE" id="PS50297">
    <property type="entry name" value="ANK_REP_REGION"/>
    <property type="match status" value="4"/>
</dbReference>
<dbReference type="eggNOG" id="KOG4177">
    <property type="taxonomic scope" value="Eukaryota"/>
</dbReference>
<reference evidence="6" key="1">
    <citation type="journal article" date="2013" name="Nature">
        <title>The genomes of four tapeworm species reveal adaptations to parasitism.</title>
        <authorList>
            <person name="Tsai I.J."/>
            <person name="Zarowiecki M."/>
            <person name="Holroyd N."/>
            <person name="Garciarrubio A."/>
            <person name="Sanchez-Flores A."/>
            <person name="Brooks K.L."/>
            <person name="Tracey A."/>
            <person name="Bobes R.J."/>
            <person name="Fragoso G."/>
            <person name="Sciutto E."/>
            <person name="Aslett M."/>
            <person name="Beasley H."/>
            <person name="Bennett H.M."/>
            <person name="Cai J."/>
            <person name="Camicia F."/>
            <person name="Clark R."/>
            <person name="Cucher M."/>
            <person name="De Silva N."/>
            <person name="Day T.A."/>
            <person name="Deplazes P."/>
            <person name="Estrada K."/>
            <person name="Fernandez C."/>
            <person name="Holland P.W."/>
            <person name="Hou J."/>
            <person name="Hu S."/>
            <person name="Huckvale T."/>
            <person name="Hung S.S."/>
            <person name="Kamenetzky L."/>
            <person name="Keane J.A."/>
            <person name="Kiss F."/>
            <person name="Koziol U."/>
            <person name="Lambert O."/>
            <person name="Liu K."/>
            <person name="Luo X."/>
            <person name="Luo Y."/>
            <person name="Macchiaroli N."/>
            <person name="Nichol S."/>
            <person name="Paps J."/>
            <person name="Parkinson J."/>
            <person name="Pouchkina-Stantcheva N."/>
            <person name="Riddiford N."/>
            <person name="Rosenzvit M."/>
            <person name="Salinas G."/>
            <person name="Wasmuth J.D."/>
            <person name="Zamanian M."/>
            <person name="Zheng Y."/>
            <person name="Cai X."/>
            <person name="Soberon X."/>
            <person name="Olson P.D."/>
            <person name="Laclette J.P."/>
            <person name="Brehm K."/>
            <person name="Berriman M."/>
            <person name="Garciarrubio A."/>
            <person name="Bobes R.J."/>
            <person name="Fragoso G."/>
            <person name="Sanchez-Flores A."/>
            <person name="Estrada K."/>
            <person name="Cevallos M.A."/>
            <person name="Morett E."/>
            <person name="Gonzalez V."/>
            <person name="Portillo T."/>
            <person name="Ochoa-Leyva A."/>
            <person name="Jose M.V."/>
            <person name="Sciutto E."/>
            <person name="Landa A."/>
            <person name="Jimenez L."/>
            <person name="Valdes V."/>
            <person name="Carrero J.C."/>
            <person name="Larralde C."/>
            <person name="Morales-Montor J."/>
            <person name="Limon-Lason J."/>
            <person name="Soberon X."/>
            <person name="Laclette J.P."/>
        </authorList>
    </citation>
    <scope>NUCLEOTIDE SEQUENCE [LARGE SCALE GENOMIC DNA]</scope>
</reference>
<feature type="compositionally biased region" description="Acidic residues" evidence="4">
    <location>
        <begin position="516"/>
        <end position="529"/>
    </location>
</feature>
<feature type="compositionally biased region" description="Polar residues" evidence="4">
    <location>
        <begin position="549"/>
        <end position="563"/>
    </location>
</feature>
<reference evidence="6" key="2">
    <citation type="submission" date="2015-11" db="EMBL/GenBank/DDBJ databases">
        <authorList>
            <person name="Zhang Y."/>
            <person name="Guo Z."/>
        </authorList>
    </citation>
    <scope>NUCLEOTIDE SEQUENCE</scope>
</reference>
<dbReference type="EMBL" id="LN902849">
    <property type="protein sequence ID" value="CDS36535.1"/>
    <property type="molecule type" value="Genomic_DNA"/>
</dbReference>
<feature type="repeat" description="ANK" evidence="3">
    <location>
        <begin position="165"/>
        <end position="197"/>
    </location>
</feature>
<dbReference type="InterPro" id="IPR036770">
    <property type="entry name" value="Ankyrin_rpt-contain_sf"/>
</dbReference>
<organism evidence="6 7">
    <name type="scientific">Echinococcus multilocularis</name>
    <name type="common">Fox tapeworm</name>
    <dbReference type="NCBI Taxonomy" id="6211"/>
    <lineage>
        <taxon>Eukaryota</taxon>
        <taxon>Metazoa</taxon>
        <taxon>Spiralia</taxon>
        <taxon>Lophotrochozoa</taxon>
        <taxon>Platyhelminthes</taxon>
        <taxon>Cestoda</taxon>
        <taxon>Eucestoda</taxon>
        <taxon>Cyclophyllidea</taxon>
        <taxon>Taeniidae</taxon>
        <taxon>Echinococcus</taxon>
    </lineage>
</organism>
<dbReference type="CDD" id="cd01670">
    <property type="entry name" value="Death"/>
    <property type="match status" value="1"/>
</dbReference>
<proteinExistence type="predicted"/>
<dbReference type="GO" id="GO:0045087">
    <property type="term" value="P:innate immune response"/>
    <property type="evidence" value="ECO:0007669"/>
    <property type="project" value="TreeGrafter"/>
</dbReference>
<dbReference type="Gene3D" id="1.25.40.20">
    <property type="entry name" value="Ankyrin repeat-containing domain"/>
    <property type="match status" value="2"/>
</dbReference>
<feature type="compositionally biased region" description="Basic and acidic residues" evidence="4">
    <location>
        <begin position="72"/>
        <end position="91"/>
    </location>
</feature>
<feature type="repeat" description="ANK" evidence="3">
    <location>
        <begin position="434"/>
        <end position="466"/>
    </location>
</feature>
<dbReference type="Gene3D" id="1.10.533.10">
    <property type="entry name" value="Death Domain, Fas"/>
    <property type="match status" value="1"/>
</dbReference>
<keyword evidence="2 3" id="KW-0040">ANK repeat</keyword>
<dbReference type="Pfam" id="PF12796">
    <property type="entry name" value="Ank_2"/>
    <property type="match status" value="2"/>
</dbReference>
<dbReference type="PROSITE" id="PS50088">
    <property type="entry name" value="ANK_REPEAT"/>
    <property type="match status" value="6"/>
</dbReference>
<dbReference type="SUPFAM" id="SSF48403">
    <property type="entry name" value="Ankyrin repeat"/>
    <property type="match status" value="1"/>
</dbReference>
<sequence length="854" mass="94982">MPTATNKAGAGGEEHERRKLTYSSEKFQKLIHRKESPNGATTSDSRLGSGEGERKHRRMTLNFEILRKIRQKKDEGQNGRKSSKEMHKTDPRRALMLDLHQEATVTESGLVKNPDEDCEMVTALDTDNLTKVQFQFLEAARTNRCDILGMIIEQRAWSLDLKNNLDRTALHLAAAQGCFEAVQMLVNANASVDIPDKHGMTPMFWAAYKDYIDIVIYLIRHGASAQRKTKRGFTLLHVLAKADSIKTLEALVRSKIIRNFQELDLNDCTPLMVATISGSLRATTVLSRIGNLETHVDKTKKNVFHLAVLGGCHLVLEQLCKHEEMPSLINAFDDDLKAPIHYAIDLDDYDSVSVLLKYGARANIKSKNAPYPLITASRRGNVDMINLLLNNKARISVADFAGNTPLHISCIANQVDAAWFLLQKGANTLALNKRLQTPFNAAVEQASAETAELLILAGAPINEVDRAAKKPLMQAALSGFVRIVDMIIKADRWRLANPAAAAAMAKKYNPKKRAEDGEENFEAGEEGEEVEKASANNHESEEFEETDSISEASTYVSKSSNSDSEGKESDSKVEASDDDSLSHAEPYHSESEGDRDVAPAEYSAEANDEVFTSPREYRKAESVFSSSSATGSARGRRIERSKQQKAVATLYEDHVYQMAPSLNGCNEGGNTASPALKLSRGHFTLLPSLQRDGGSVASEPPLHSGGAGVSKVPTSLRRSPVALTAYFTVYQPEYRFLVSTQSYAGRYQTLFFYLAHKKLHRREWKSLAKHWDFTEEQIEAIELQHSGDRQAYKEHGYRLLCIWMHGLSEETDPAPMLYKALTSIGRKMDANNVQKDFYRATHGRHSVSDYCPIS</sequence>
<evidence type="ECO:0000256" key="4">
    <source>
        <dbReference type="SAM" id="MobiDB-lite"/>
    </source>
</evidence>
<dbReference type="GO" id="GO:0007165">
    <property type="term" value="P:signal transduction"/>
    <property type="evidence" value="ECO:0007669"/>
    <property type="project" value="InterPro"/>
</dbReference>
<dbReference type="OrthoDB" id="448455at2759"/>
<dbReference type="InterPro" id="IPR011029">
    <property type="entry name" value="DEATH-like_dom_sf"/>
</dbReference>
<keyword evidence="7" id="KW-1185">Reference proteome</keyword>
<feature type="repeat" description="ANK" evidence="3">
    <location>
        <begin position="401"/>
        <end position="433"/>
    </location>
</feature>
<keyword evidence="1" id="KW-0677">Repeat</keyword>
<dbReference type="SMART" id="SM00248">
    <property type="entry name" value="ANK"/>
    <property type="match status" value="10"/>
</dbReference>
<evidence type="ECO:0000256" key="3">
    <source>
        <dbReference type="PROSITE-ProRule" id="PRU00023"/>
    </source>
</evidence>
<evidence type="ECO:0000313" key="7">
    <source>
        <dbReference type="Proteomes" id="UP000017246"/>
    </source>
</evidence>
<feature type="region of interest" description="Disordered" evidence="4">
    <location>
        <begin position="692"/>
        <end position="711"/>
    </location>
</feature>
<dbReference type="OMA" id="RFYKWEQ"/>
<evidence type="ECO:0000259" key="5">
    <source>
        <dbReference type="PROSITE" id="PS50017"/>
    </source>
</evidence>
<dbReference type="InterPro" id="IPR051631">
    <property type="entry name" value="Ankyrin-KH/SAM_domain"/>
</dbReference>
<dbReference type="STRING" id="6211.A0A068Y2A6"/>
<dbReference type="SUPFAM" id="SSF47986">
    <property type="entry name" value="DEATH domain"/>
    <property type="match status" value="1"/>
</dbReference>
<accession>A0A068Y2A6</accession>
<evidence type="ECO:0000256" key="1">
    <source>
        <dbReference type="ARBA" id="ARBA00022737"/>
    </source>
</evidence>